<evidence type="ECO:0000259" key="3">
    <source>
        <dbReference type="Pfam" id="PF06030"/>
    </source>
</evidence>
<evidence type="ECO:0000313" key="6">
    <source>
        <dbReference type="Proteomes" id="UP001229832"/>
    </source>
</evidence>
<keyword evidence="1" id="KW-0472">Membrane</keyword>
<keyword evidence="1" id="KW-1133">Transmembrane helix</keyword>
<feature type="domain" description="WxL Interacting Protein peptidoglycan binding" evidence="3">
    <location>
        <begin position="32"/>
        <end position="148"/>
    </location>
</feature>
<feature type="transmembrane region" description="Helical" evidence="1">
    <location>
        <begin position="304"/>
        <end position="325"/>
    </location>
</feature>
<dbReference type="InterPro" id="IPR021759">
    <property type="entry name" value="WxLIP_HBD"/>
</dbReference>
<dbReference type="RefSeq" id="WP_306402773.1">
    <property type="nucleotide sequence ID" value="NZ_CP132484.1"/>
</dbReference>
<accession>A0ABD7ZB01</accession>
<dbReference type="AlphaFoldDB" id="A0ABD7ZB01"/>
<name>A0ABD7ZB01_LACZE</name>
<feature type="chain" id="PRO_5044853906" evidence="2">
    <location>
        <begin position="27"/>
        <end position="344"/>
    </location>
</feature>
<dbReference type="Proteomes" id="UP001229832">
    <property type="component" value="Chromosome"/>
</dbReference>
<keyword evidence="6" id="KW-1185">Reference proteome</keyword>
<organism evidence="5 6">
    <name type="scientific">Lacticaseibacillus zeae subsp. silagei</name>
    <dbReference type="NCBI Taxonomy" id="3068307"/>
    <lineage>
        <taxon>Bacteria</taxon>
        <taxon>Bacillati</taxon>
        <taxon>Bacillota</taxon>
        <taxon>Bacilli</taxon>
        <taxon>Lactobacillales</taxon>
        <taxon>Lactobacillaceae</taxon>
        <taxon>Lacticaseibacillus</taxon>
    </lineage>
</organism>
<evidence type="ECO:0000256" key="2">
    <source>
        <dbReference type="SAM" id="SignalP"/>
    </source>
</evidence>
<keyword evidence="2" id="KW-0732">Signal</keyword>
<evidence type="ECO:0000313" key="5">
    <source>
        <dbReference type="EMBL" id="WLV84143.1"/>
    </source>
</evidence>
<dbReference type="GeneID" id="93268284"/>
<dbReference type="Pfam" id="PF06030">
    <property type="entry name" value="WxLIP_PGBD"/>
    <property type="match status" value="1"/>
</dbReference>
<dbReference type="InterPro" id="IPR010317">
    <property type="entry name" value="WxLIP_PGBD"/>
</dbReference>
<keyword evidence="1" id="KW-0812">Transmembrane</keyword>
<evidence type="ECO:0000259" key="4">
    <source>
        <dbReference type="Pfam" id="PF11797"/>
    </source>
</evidence>
<sequence length="344" mass="38499">MKRKILFGLIALLGMFWLGNLHQVQAAEGAGFTISPALPQNQIDKSTYFNLLVKPGETQRLLIYVKNTSDQAKKLKVSPVSAFTQNNGTLGYYPNNKKDNSAEYTFAQLASEPQTIDVPANGQVPVTFDVKIPEQGFTGQILGSLYVEDPNVHKSGGGGMAINNKFAMLIGVVLQTSETEVAPDLKLMQVKPGLQDNQAGVLATIQNFKPRLFGDMTLDGKVYRQGSNEPYLTRHEKGWSFAPNSHFDYAIFTKEALAPGTYTLDLTAKAVGKTWHWRRNFTITRQQSNAIEEKLGRTPQKTPWVWIIIAIILAVVILILLWLIWRQRQKRDLWSEVKGVIQII</sequence>
<proteinExistence type="predicted"/>
<reference evidence="5 6" key="1">
    <citation type="submission" date="2023-08" db="EMBL/GenBank/DDBJ databases">
        <authorList>
            <person name="Buchebner-Jance M."/>
        </authorList>
    </citation>
    <scope>NUCLEOTIDE SEQUENCE [LARGE SCALE GENOMIC DNA]</scope>
    <source>
        <strain evidence="5 6">NCIMB 15475</strain>
    </source>
</reference>
<feature type="domain" description="WxL Interacting Protein host binding" evidence="4">
    <location>
        <begin position="159"/>
        <end position="290"/>
    </location>
</feature>
<evidence type="ECO:0000256" key="1">
    <source>
        <dbReference type="SAM" id="Phobius"/>
    </source>
</evidence>
<gene>
    <name evidence="5" type="ORF">LACZS2_000555</name>
</gene>
<dbReference type="EMBL" id="CP132485">
    <property type="protein sequence ID" value="WLV84143.1"/>
    <property type="molecule type" value="Genomic_DNA"/>
</dbReference>
<feature type="signal peptide" evidence="2">
    <location>
        <begin position="1"/>
        <end position="26"/>
    </location>
</feature>
<protein>
    <submittedName>
        <fullName evidence="5">DUF916 and DUF3324 domain-containing protein</fullName>
    </submittedName>
</protein>
<dbReference type="Pfam" id="PF11797">
    <property type="entry name" value="WxLIP_HBD"/>
    <property type="match status" value="1"/>
</dbReference>